<dbReference type="Proteomes" id="UP001172155">
    <property type="component" value="Unassembled WGS sequence"/>
</dbReference>
<evidence type="ECO:0000313" key="2">
    <source>
        <dbReference type="EMBL" id="KAK0743650.1"/>
    </source>
</evidence>
<protein>
    <submittedName>
        <fullName evidence="2">Uncharacterized protein</fullName>
    </submittedName>
</protein>
<keyword evidence="3" id="KW-1185">Reference proteome</keyword>
<keyword evidence="1" id="KW-0812">Transmembrane</keyword>
<keyword evidence="1" id="KW-0472">Membrane</keyword>
<sequence length="112" mass="12375">MHPGSLGRASPVWRRASKMGSLITVFCLRSNAYALFHWVPVVSGCFESRDAWKCRAGKRGNRSQADEVKARGGIPFCVYYAVVLFLLSLLVFEGQLAGRIWGKEKQGLGGIK</sequence>
<accession>A0AA40EQI6</accession>
<name>A0AA40EQI6_9PEZI</name>
<feature type="transmembrane region" description="Helical" evidence="1">
    <location>
        <begin position="73"/>
        <end position="92"/>
    </location>
</feature>
<gene>
    <name evidence="2" type="ORF">B0T18DRAFT_188024</name>
</gene>
<evidence type="ECO:0000256" key="1">
    <source>
        <dbReference type="SAM" id="Phobius"/>
    </source>
</evidence>
<keyword evidence="1" id="KW-1133">Transmembrane helix</keyword>
<dbReference type="EMBL" id="JAUKUD010000005">
    <property type="protein sequence ID" value="KAK0743650.1"/>
    <property type="molecule type" value="Genomic_DNA"/>
</dbReference>
<organism evidence="2 3">
    <name type="scientific">Schizothecium vesticola</name>
    <dbReference type="NCBI Taxonomy" id="314040"/>
    <lineage>
        <taxon>Eukaryota</taxon>
        <taxon>Fungi</taxon>
        <taxon>Dikarya</taxon>
        <taxon>Ascomycota</taxon>
        <taxon>Pezizomycotina</taxon>
        <taxon>Sordariomycetes</taxon>
        <taxon>Sordariomycetidae</taxon>
        <taxon>Sordariales</taxon>
        <taxon>Schizotheciaceae</taxon>
        <taxon>Schizothecium</taxon>
    </lineage>
</organism>
<dbReference type="AlphaFoldDB" id="A0AA40EQI6"/>
<comment type="caution">
    <text evidence="2">The sequence shown here is derived from an EMBL/GenBank/DDBJ whole genome shotgun (WGS) entry which is preliminary data.</text>
</comment>
<proteinExistence type="predicted"/>
<evidence type="ECO:0000313" key="3">
    <source>
        <dbReference type="Proteomes" id="UP001172155"/>
    </source>
</evidence>
<reference evidence="2" key="1">
    <citation type="submission" date="2023-06" db="EMBL/GenBank/DDBJ databases">
        <title>Genome-scale phylogeny and comparative genomics of the fungal order Sordariales.</title>
        <authorList>
            <consortium name="Lawrence Berkeley National Laboratory"/>
            <person name="Hensen N."/>
            <person name="Bonometti L."/>
            <person name="Westerberg I."/>
            <person name="Brannstrom I.O."/>
            <person name="Guillou S."/>
            <person name="Cros-Aarteil S."/>
            <person name="Calhoun S."/>
            <person name="Haridas S."/>
            <person name="Kuo A."/>
            <person name="Mondo S."/>
            <person name="Pangilinan J."/>
            <person name="Riley R."/>
            <person name="LaButti K."/>
            <person name="Andreopoulos B."/>
            <person name="Lipzen A."/>
            <person name="Chen C."/>
            <person name="Yanf M."/>
            <person name="Daum C."/>
            <person name="Ng V."/>
            <person name="Clum A."/>
            <person name="Steindorff A."/>
            <person name="Ohm R."/>
            <person name="Martin F."/>
            <person name="Silar P."/>
            <person name="Natvig D."/>
            <person name="Lalanne C."/>
            <person name="Gautier V."/>
            <person name="Ament-velasquez S.L."/>
            <person name="Kruys A."/>
            <person name="Hutchinson M.I."/>
            <person name="Powell A.J."/>
            <person name="Barry K."/>
            <person name="Miller A.N."/>
            <person name="Grigoriev I.V."/>
            <person name="Debuchy R."/>
            <person name="Gladieux P."/>
            <person name="Thoren M.H."/>
            <person name="Johannesson H."/>
        </authorList>
    </citation>
    <scope>NUCLEOTIDE SEQUENCE</scope>
    <source>
        <strain evidence="2">SMH3187-1</strain>
    </source>
</reference>
<feature type="transmembrane region" description="Helical" evidence="1">
    <location>
        <begin position="21"/>
        <end position="39"/>
    </location>
</feature>